<organism evidence="4 5">
    <name type="scientific">Marininema mesophilum</name>
    <dbReference type="NCBI Taxonomy" id="1048340"/>
    <lineage>
        <taxon>Bacteria</taxon>
        <taxon>Bacillati</taxon>
        <taxon>Bacillota</taxon>
        <taxon>Bacilli</taxon>
        <taxon>Bacillales</taxon>
        <taxon>Thermoactinomycetaceae</taxon>
        <taxon>Marininema</taxon>
    </lineage>
</organism>
<dbReference type="EC" id="2.7.7.7" evidence="2"/>
<evidence type="ECO:0000259" key="3">
    <source>
        <dbReference type="PROSITE" id="PS50173"/>
    </source>
</evidence>
<feature type="binding site" evidence="2">
    <location>
        <position position="14"/>
    </location>
    <ligand>
        <name>Mg(2+)</name>
        <dbReference type="ChEBI" id="CHEBI:18420"/>
    </ligand>
</feature>
<comment type="subunit">
    <text evidence="2">Monomer.</text>
</comment>
<dbReference type="PANTHER" id="PTHR11076:SF35">
    <property type="entry name" value="DNA REPAIR PROTEIN HOMOLOG YOBH"/>
    <property type="match status" value="1"/>
</dbReference>
<keyword evidence="2" id="KW-0479">Metal-binding</keyword>
<dbReference type="GO" id="GO:0009432">
    <property type="term" value="P:SOS response"/>
    <property type="evidence" value="ECO:0007669"/>
    <property type="project" value="TreeGrafter"/>
</dbReference>
<reference evidence="4 5" key="1">
    <citation type="submission" date="2016-10" db="EMBL/GenBank/DDBJ databases">
        <authorList>
            <person name="de Groot N.N."/>
        </authorList>
    </citation>
    <scope>NUCLEOTIDE SEQUENCE [LARGE SCALE GENOMIC DNA]</scope>
    <source>
        <strain evidence="4 5">DSM 45610</strain>
    </source>
</reference>
<dbReference type="InterPro" id="IPR050116">
    <property type="entry name" value="DNA_polymerase-Y"/>
</dbReference>
<dbReference type="PROSITE" id="PS50173">
    <property type="entry name" value="UMUC"/>
    <property type="match status" value="1"/>
</dbReference>
<keyword evidence="2" id="KW-0234">DNA repair</keyword>
<keyword evidence="2" id="KW-0235">DNA replication</keyword>
<dbReference type="CDD" id="cd03586">
    <property type="entry name" value="PolY_Pol_IV_kappa"/>
    <property type="match status" value="1"/>
</dbReference>
<protein>
    <recommendedName>
        <fullName evidence="2">DNA polymerase IV</fullName>
        <shortName evidence="2">Pol IV</shortName>
        <ecNumber evidence="2">2.7.7.7</ecNumber>
    </recommendedName>
</protein>
<dbReference type="InterPro" id="IPR017961">
    <property type="entry name" value="DNA_pol_Y-fam_little_finger"/>
</dbReference>
<dbReference type="STRING" id="1048340.SAMN05444487_102229"/>
<dbReference type="PANTHER" id="PTHR11076">
    <property type="entry name" value="DNA REPAIR POLYMERASE UMUC / TRANSFERASE FAMILY MEMBER"/>
    <property type="match status" value="1"/>
</dbReference>
<dbReference type="AlphaFoldDB" id="A0A1H2SI76"/>
<accession>A0A1H2SI76</accession>
<dbReference type="EMBL" id="FNNQ01000002">
    <property type="protein sequence ID" value="SDW31403.1"/>
    <property type="molecule type" value="Genomic_DNA"/>
</dbReference>
<dbReference type="InterPro" id="IPR043502">
    <property type="entry name" value="DNA/RNA_pol_sf"/>
</dbReference>
<sequence>MKTKEKKRIILLADMNSFYASVEQAINPALKGQPIIVCGDPARRHGIVLAASYEAKVNGVKTAMTVGEAHRLCPEAHLVPPRMKTYIEVSTRIVEIMKEFSPLVEPFSIDEAFAEITGCEQLFGDGENTAKLMQKRISQEEGIPCSIGVGPNKLLAKMAAGFQKPWGLTVLTSDDVPKRIWPLPIKKLFGVGGRMEQHFQRMAIRTIGDLADTDPELLARRFGVIGRVLHQSANGIDYSPVDPHTLDGCKSIGHQFTLSRDYVTESEIKVVLRELAEEVGTRARRAKRVGRTVSLLLKDADFRSVYRSLTIPDPSNIGRDIFHASVQLMSEHWDREPVRLVGITLSNLVPDDAVQLDLFKAKDKEYQLAEAIDGIRDRFGTQSIFLAQSLSEASVFTDRAGKIGGHIQ</sequence>
<dbReference type="GO" id="GO:0003684">
    <property type="term" value="F:damaged DNA binding"/>
    <property type="evidence" value="ECO:0007669"/>
    <property type="project" value="InterPro"/>
</dbReference>
<dbReference type="Proteomes" id="UP000198534">
    <property type="component" value="Unassembled WGS sequence"/>
</dbReference>
<keyword evidence="2" id="KW-0227">DNA damage</keyword>
<dbReference type="GO" id="GO:0006261">
    <property type="term" value="P:DNA-templated DNA replication"/>
    <property type="evidence" value="ECO:0007669"/>
    <property type="project" value="UniProtKB-UniRule"/>
</dbReference>
<evidence type="ECO:0000256" key="2">
    <source>
        <dbReference type="HAMAP-Rule" id="MF_01113"/>
    </source>
</evidence>
<comment type="subcellular location">
    <subcellularLocation>
        <location evidence="2">Cytoplasm</location>
    </subcellularLocation>
</comment>
<feature type="active site" evidence="2">
    <location>
        <position position="111"/>
    </location>
</feature>
<dbReference type="NCBIfam" id="NF002677">
    <property type="entry name" value="PRK02406.1"/>
    <property type="match status" value="1"/>
</dbReference>
<dbReference type="GO" id="GO:0003887">
    <property type="term" value="F:DNA-directed DNA polymerase activity"/>
    <property type="evidence" value="ECO:0007669"/>
    <property type="project" value="UniProtKB-UniRule"/>
</dbReference>
<dbReference type="RefSeq" id="WP_091736077.1">
    <property type="nucleotide sequence ID" value="NZ_FNNQ01000002.1"/>
</dbReference>
<dbReference type="GO" id="GO:0042276">
    <property type="term" value="P:error-prone translesion synthesis"/>
    <property type="evidence" value="ECO:0007669"/>
    <property type="project" value="TreeGrafter"/>
</dbReference>
<comment type="cofactor">
    <cofactor evidence="2">
        <name>Mg(2+)</name>
        <dbReference type="ChEBI" id="CHEBI:18420"/>
    </cofactor>
    <text evidence="2">Binds 2 magnesium ions per subunit.</text>
</comment>
<comment type="catalytic activity">
    <reaction evidence="2">
        <text>DNA(n) + a 2'-deoxyribonucleoside 5'-triphosphate = DNA(n+1) + diphosphate</text>
        <dbReference type="Rhea" id="RHEA:22508"/>
        <dbReference type="Rhea" id="RHEA-COMP:17339"/>
        <dbReference type="Rhea" id="RHEA-COMP:17340"/>
        <dbReference type="ChEBI" id="CHEBI:33019"/>
        <dbReference type="ChEBI" id="CHEBI:61560"/>
        <dbReference type="ChEBI" id="CHEBI:173112"/>
        <dbReference type="EC" id="2.7.7.7"/>
    </reaction>
</comment>
<comment type="function">
    <text evidence="2">Poorly processive, error-prone DNA polymerase involved in untargeted mutagenesis. Copies undamaged DNA at stalled replication forks, which arise in vivo from mismatched or misaligned primer ends. These misaligned primers can be extended by PolIV. Exhibits no 3'-5' exonuclease (proofreading) activity. May be involved in translesional synthesis, in conjunction with the beta clamp from PolIII.</text>
</comment>
<gene>
    <name evidence="2" type="primary">dinB</name>
    <name evidence="4" type="ORF">SAMN05444487_102229</name>
</gene>
<dbReference type="SUPFAM" id="SSF56672">
    <property type="entry name" value="DNA/RNA polymerases"/>
    <property type="match status" value="1"/>
</dbReference>
<dbReference type="Gene3D" id="1.10.150.20">
    <property type="entry name" value="5' to 3' exonuclease, C-terminal subdomain"/>
    <property type="match status" value="1"/>
</dbReference>
<dbReference type="GO" id="GO:0000287">
    <property type="term" value="F:magnesium ion binding"/>
    <property type="evidence" value="ECO:0007669"/>
    <property type="project" value="UniProtKB-UniRule"/>
</dbReference>
<keyword evidence="2" id="KW-0515">Mutator protein</keyword>
<feature type="domain" description="UmuC" evidence="3">
    <location>
        <begin position="10"/>
        <end position="192"/>
    </location>
</feature>
<dbReference type="Pfam" id="PF11799">
    <property type="entry name" value="IMS_C"/>
    <property type="match status" value="1"/>
</dbReference>
<proteinExistence type="inferred from homology"/>
<dbReference type="NCBIfam" id="NF002848">
    <property type="entry name" value="PRK03103.1"/>
    <property type="match status" value="1"/>
</dbReference>
<dbReference type="InterPro" id="IPR022880">
    <property type="entry name" value="DNApol_IV"/>
</dbReference>
<dbReference type="OrthoDB" id="9808813at2"/>
<keyword evidence="2" id="KW-0963">Cytoplasm</keyword>
<dbReference type="Gene3D" id="3.30.1490.100">
    <property type="entry name" value="DNA polymerase, Y-family, little finger domain"/>
    <property type="match status" value="1"/>
</dbReference>
<keyword evidence="2" id="KW-0460">Magnesium</keyword>
<name>A0A1H2SI76_9BACL</name>
<feature type="site" description="Substrate discrimination" evidence="2">
    <location>
        <position position="19"/>
    </location>
</feature>
<dbReference type="Gene3D" id="3.30.70.270">
    <property type="match status" value="1"/>
</dbReference>
<comment type="similarity">
    <text evidence="1 2">Belongs to the DNA polymerase type-Y family.</text>
</comment>
<keyword evidence="2" id="KW-0238">DNA-binding</keyword>
<keyword evidence="5" id="KW-1185">Reference proteome</keyword>
<dbReference type="InterPro" id="IPR043128">
    <property type="entry name" value="Rev_trsase/Diguanyl_cyclase"/>
</dbReference>
<dbReference type="InterPro" id="IPR001126">
    <property type="entry name" value="UmuC"/>
</dbReference>
<dbReference type="GO" id="GO:0005829">
    <property type="term" value="C:cytosol"/>
    <property type="evidence" value="ECO:0007669"/>
    <property type="project" value="TreeGrafter"/>
</dbReference>
<dbReference type="GO" id="GO:0006281">
    <property type="term" value="P:DNA repair"/>
    <property type="evidence" value="ECO:0007669"/>
    <property type="project" value="UniProtKB-UniRule"/>
</dbReference>
<keyword evidence="2" id="KW-0808">Transferase</keyword>
<feature type="binding site" evidence="2">
    <location>
        <position position="110"/>
    </location>
    <ligand>
        <name>Mg(2+)</name>
        <dbReference type="ChEBI" id="CHEBI:18420"/>
    </ligand>
</feature>
<dbReference type="Pfam" id="PF00817">
    <property type="entry name" value="IMS"/>
    <property type="match status" value="1"/>
</dbReference>
<dbReference type="Gene3D" id="3.40.1170.60">
    <property type="match status" value="1"/>
</dbReference>
<dbReference type="SUPFAM" id="SSF100879">
    <property type="entry name" value="Lesion bypass DNA polymerase (Y-family), little finger domain"/>
    <property type="match status" value="1"/>
</dbReference>
<dbReference type="InterPro" id="IPR036775">
    <property type="entry name" value="DNA_pol_Y-fam_lit_finger_sf"/>
</dbReference>
<keyword evidence="2" id="KW-0548">Nucleotidyltransferase</keyword>
<dbReference type="HAMAP" id="MF_01113">
    <property type="entry name" value="DNApol_IV"/>
    <property type="match status" value="1"/>
</dbReference>
<evidence type="ECO:0000256" key="1">
    <source>
        <dbReference type="ARBA" id="ARBA00010945"/>
    </source>
</evidence>
<keyword evidence="2" id="KW-0239">DNA-directed DNA polymerase</keyword>
<evidence type="ECO:0000313" key="5">
    <source>
        <dbReference type="Proteomes" id="UP000198534"/>
    </source>
</evidence>
<evidence type="ECO:0000313" key="4">
    <source>
        <dbReference type="EMBL" id="SDW31403.1"/>
    </source>
</evidence>